<dbReference type="InterPro" id="IPR011330">
    <property type="entry name" value="Glyco_hydro/deAcase_b/a-brl"/>
</dbReference>
<organism evidence="3 4">
    <name type="scientific">Clostridium ljungdahlii</name>
    <dbReference type="NCBI Taxonomy" id="1538"/>
    <lineage>
        <taxon>Bacteria</taxon>
        <taxon>Bacillati</taxon>
        <taxon>Bacillota</taxon>
        <taxon>Clostridia</taxon>
        <taxon>Eubacteriales</taxon>
        <taxon>Clostridiaceae</taxon>
        <taxon>Clostridium</taxon>
    </lineage>
</organism>
<accession>A0A162N8N3</accession>
<dbReference type="Gene3D" id="3.20.20.370">
    <property type="entry name" value="Glycoside hydrolase/deacetylase"/>
    <property type="match status" value="1"/>
</dbReference>
<evidence type="ECO:0000313" key="3">
    <source>
        <dbReference type="EMBL" id="OAA90259.1"/>
    </source>
</evidence>
<dbReference type="AlphaFoldDB" id="A0A162N8N3"/>
<feature type="domain" description="NodB homology" evidence="2">
    <location>
        <begin position="93"/>
        <end position="279"/>
    </location>
</feature>
<gene>
    <name evidence="3" type="primary">pgdA_3</name>
    <name evidence="3" type="ORF">WY13_01162</name>
</gene>
<keyword evidence="1" id="KW-0472">Membrane</keyword>
<dbReference type="RefSeq" id="WP_063554726.1">
    <property type="nucleotide sequence ID" value="NZ_LITT01000011.1"/>
</dbReference>
<dbReference type="InterPro" id="IPR002509">
    <property type="entry name" value="NODB_dom"/>
</dbReference>
<dbReference type="EMBL" id="LITT01000011">
    <property type="protein sequence ID" value="OAA90259.1"/>
    <property type="molecule type" value="Genomic_DNA"/>
</dbReference>
<dbReference type="SUPFAM" id="SSF88713">
    <property type="entry name" value="Glycoside hydrolase/deacetylase"/>
    <property type="match status" value="1"/>
</dbReference>
<dbReference type="PANTHER" id="PTHR10587:SF125">
    <property type="entry name" value="POLYSACCHARIDE DEACETYLASE YHEN-RELATED"/>
    <property type="match status" value="1"/>
</dbReference>
<proteinExistence type="predicted"/>
<dbReference type="InterPro" id="IPR050248">
    <property type="entry name" value="Polysacc_deacetylase_ArnD"/>
</dbReference>
<dbReference type="EC" id="3.5.1.104" evidence="3"/>
<keyword evidence="1" id="KW-1133">Transmembrane helix</keyword>
<dbReference type="PANTHER" id="PTHR10587">
    <property type="entry name" value="GLYCOSYL TRANSFERASE-RELATED"/>
    <property type="match status" value="1"/>
</dbReference>
<dbReference type="PROSITE" id="PS51677">
    <property type="entry name" value="NODB"/>
    <property type="match status" value="1"/>
</dbReference>
<dbReference type="Proteomes" id="UP000077407">
    <property type="component" value="Unassembled WGS sequence"/>
</dbReference>
<dbReference type="OrthoDB" id="258610at2"/>
<evidence type="ECO:0000259" key="2">
    <source>
        <dbReference type="PROSITE" id="PS51677"/>
    </source>
</evidence>
<evidence type="ECO:0000256" key="1">
    <source>
        <dbReference type="SAM" id="Phobius"/>
    </source>
</evidence>
<dbReference type="GO" id="GO:0016810">
    <property type="term" value="F:hydrolase activity, acting on carbon-nitrogen (but not peptide) bonds"/>
    <property type="evidence" value="ECO:0007669"/>
    <property type="project" value="InterPro"/>
</dbReference>
<name>A0A162N8N3_9CLOT</name>
<comment type="caution">
    <text evidence="3">The sequence shown here is derived from an EMBL/GenBank/DDBJ whole genome shotgun (WGS) entry which is preliminary data.</text>
</comment>
<dbReference type="GO" id="GO:0005975">
    <property type="term" value="P:carbohydrate metabolic process"/>
    <property type="evidence" value="ECO:0007669"/>
    <property type="project" value="InterPro"/>
</dbReference>
<sequence>MNEYENKIKRNKITKKRNIVVIGVVLLCTLGWVFFMKAKIESKKHTVLTTSNKIAEQKNFKKKHQDGMKVKFTTNEPAGEYMPWKAKRTDGGKVAYLTFDDGPSVNTEKILNILNQNNIKATFFLIGKNAERYNNLVKEEFSDGEVIGNHTYSHQLSYKEKPEDFINDVNKCDEVLKSILGQSYSLKLVRFPGGSFGSKLAPFRNAATKAGYRFINWNDEIGDADGYDLPVATLLSNLKKYTNGDTVVILMHDAGAKTTTVQALPQIIQYLRLKGYNFDTLK</sequence>
<evidence type="ECO:0000313" key="4">
    <source>
        <dbReference type="Proteomes" id="UP000077407"/>
    </source>
</evidence>
<dbReference type="PATRIC" id="fig|1538.10.peg.60"/>
<protein>
    <submittedName>
        <fullName evidence="3">Peptidoglycan-N-acetylglucosamine deacetylase</fullName>
        <ecNumber evidence="3">3.5.1.104</ecNumber>
    </submittedName>
</protein>
<keyword evidence="3" id="KW-0378">Hydrolase</keyword>
<dbReference type="Pfam" id="PF01522">
    <property type="entry name" value="Polysacc_deac_1"/>
    <property type="match status" value="1"/>
</dbReference>
<feature type="transmembrane region" description="Helical" evidence="1">
    <location>
        <begin position="18"/>
        <end position="35"/>
    </location>
</feature>
<dbReference type="CDD" id="cd10944">
    <property type="entry name" value="CE4_SmPgdA_like"/>
    <property type="match status" value="1"/>
</dbReference>
<keyword evidence="1" id="KW-0812">Transmembrane</keyword>
<reference evidence="3 4" key="1">
    <citation type="journal article" date="2015" name="Biotechnol. Bioeng.">
        <title>Genome sequence and phenotypic characterization of Caulobacter segnis.</title>
        <authorList>
            <person name="Patel S."/>
            <person name="Fletcher B."/>
            <person name="Scott D.C."/>
            <person name="Ely B."/>
        </authorList>
    </citation>
    <scope>NUCLEOTIDE SEQUENCE [LARGE SCALE GENOMIC DNA]</scope>
    <source>
        <strain evidence="3 4">ERI-2</strain>
    </source>
</reference>